<dbReference type="Proteomes" id="UP000030428">
    <property type="component" value="Unassembled WGS sequence"/>
</dbReference>
<accession>A0A0A6RXS2</accession>
<reference evidence="1 2" key="1">
    <citation type="journal article" date="2016" name="Front. Microbiol.">
        <title>Single-Cell (Meta-)Genomics of a Dimorphic Candidatus Thiomargarita nelsonii Reveals Genomic Plasticity.</title>
        <authorList>
            <person name="Flood B.E."/>
            <person name="Fliss P."/>
            <person name="Jones D.S."/>
            <person name="Dick G.J."/>
            <person name="Jain S."/>
            <person name="Kaster A.K."/>
            <person name="Winkel M."/>
            <person name="Mussmann M."/>
            <person name="Bailey J."/>
        </authorList>
    </citation>
    <scope>NUCLEOTIDE SEQUENCE [LARGE SCALE GENOMIC DNA]</scope>
    <source>
        <strain evidence="1">Hydrate Ridge</strain>
    </source>
</reference>
<keyword evidence="2" id="KW-1185">Reference proteome</keyword>
<gene>
    <name evidence="1" type="ORF">PN36_03550</name>
</gene>
<protein>
    <submittedName>
        <fullName evidence="1">Uncharacterized protein</fullName>
    </submittedName>
</protein>
<dbReference type="AlphaFoldDB" id="A0A0A6RXS2"/>
<name>A0A0A6RXS2_9GAMM</name>
<dbReference type="EMBL" id="JSZA02000010">
    <property type="protein sequence ID" value="KHD08691.1"/>
    <property type="molecule type" value="Genomic_DNA"/>
</dbReference>
<evidence type="ECO:0000313" key="1">
    <source>
        <dbReference type="EMBL" id="KHD08691.1"/>
    </source>
</evidence>
<organism evidence="1 2">
    <name type="scientific">Candidatus Thiomargarita nelsonii</name>
    <dbReference type="NCBI Taxonomy" id="1003181"/>
    <lineage>
        <taxon>Bacteria</taxon>
        <taxon>Pseudomonadati</taxon>
        <taxon>Pseudomonadota</taxon>
        <taxon>Gammaproteobacteria</taxon>
        <taxon>Thiotrichales</taxon>
        <taxon>Thiotrichaceae</taxon>
        <taxon>Thiomargarita</taxon>
    </lineage>
</organism>
<evidence type="ECO:0000313" key="2">
    <source>
        <dbReference type="Proteomes" id="UP000030428"/>
    </source>
</evidence>
<sequence>MNQHKYPYFELKAVDTPPPVQQNETVVAPQFTLRHVPAETDVELKIIPVVPGQKFFLFGEGIIPQNKEE</sequence>
<comment type="caution">
    <text evidence="1">The sequence shown here is derived from an EMBL/GenBank/DDBJ whole genome shotgun (WGS) entry which is preliminary data.</text>
</comment>
<proteinExistence type="predicted"/>